<evidence type="ECO:0000313" key="3">
    <source>
        <dbReference type="EMBL" id="CAL5979032.1"/>
    </source>
</evidence>
<evidence type="ECO:0000313" key="6">
    <source>
        <dbReference type="Proteomes" id="UP001642409"/>
    </source>
</evidence>
<dbReference type="EMBL" id="CATOUU010000865">
    <property type="protein sequence ID" value="CAI9955349.1"/>
    <property type="molecule type" value="Genomic_DNA"/>
</dbReference>
<proteinExistence type="predicted"/>
<evidence type="ECO:0000256" key="1">
    <source>
        <dbReference type="SAM" id="Phobius"/>
    </source>
</evidence>
<dbReference type="EMBL" id="CAXDID020000010">
    <property type="protein sequence ID" value="CAL5979032.1"/>
    <property type="molecule type" value="Genomic_DNA"/>
</dbReference>
<comment type="caution">
    <text evidence="2">The sequence shown here is derived from an EMBL/GenBank/DDBJ whole genome shotgun (WGS) entry which is preliminary data.</text>
</comment>
<feature type="transmembrane region" description="Helical" evidence="1">
    <location>
        <begin position="70"/>
        <end position="89"/>
    </location>
</feature>
<evidence type="ECO:0000313" key="5">
    <source>
        <dbReference type="EMBL" id="CAL6036700.1"/>
    </source>
</evidence>
<dbReference type="EMBL" id="CAXDID020000134">
    <property type="protein sequence ID" value="CAL6036690.1"/>
    <property type="molecule type" value="Genomic_DNA"/>
</dbReference>
<keyword evidence="1" id="KW-0812">Transmembrane</keyword>
<evidence type="ECO:0000313" key="2">
    <source>
        <dbReference type="EMBL" id="CAI9955349.1"/>
    </source>
</evidence>
<reference evidence="2" key="1">
    <citation type="submission" date="2023-06" db="EMBL/GenBank/DDBJ databases">
        <authorList>
            <person name="Kurt Z."/>
        </authorList>
    </citation>
    <scope>NUCLEOTIDE SEQUENCE</scope>
</reference>
<keyword evidence="6" id="KW-1185">Reference proteome</keyword>
<gene>
    <name evidence="4" type="ORF">HINF_LOCUS36533</name>
    <name evidence="5" type="ORF">HINF_LOCUS36538</name>
    <name evidence="2" type="ORF">HINF_LOCUS42994</name>
    <name evidence="3" type="ORF">HINF_LOCUS5179</name>
</gene>
<reference evidence="3 6" key="2">
    <citation type="submission" date="2024-07" db="EMBL/GenBank/DDBJ databases">
        <authorList>
            <person name="Akdeniz Z."/>
        </authorList>
    </citation>
    <scope>NUCLEOTIDE SEQUENCE [LARGE SCALE GENOMIC DNA]</scope>
</reference>
<dbReference type="EMBL" id="CAXDID020000134">
    <property type="protein sequence ID" value="CAL6036700.1"/>
    <property type="molecule type" value="Genomic_DNA"/>
</dbReference>
<name>A0AA86QA39_9EUKA</name>
<evidence type="ECO:0000313" key="4">
    <source>
        <dbReference type="EMBL" id="CAL6036690.1"/>
    </source>
</evidence>
<keyword evidence="1" id="KW-1133">Transmembrane helix</keyword>
<dbReference type="Proteomes" id="UP001642409">
    <property type="component" value="Unassembled WGS sequence"/>
</dbReference>
<protein>
    <submittedName>
        <fullName evidence="3">Hypothetical_protein</fullName>
    </submittedName>
</protein>
<dbReference type="AlphaFoldDB" id="A0AA86QA39"/>
<keyword evidence="1" id="KW-0472">Membrane</keyword>
<accession>A0AA86QA39</accession>
<organism evidence="2">
    <name type="scientific">Hexamita inflata</name>
    <dbReference type="NCBI Taxonomy" id="28002"/>
    <lineage>
        <taxon>Eukaryota</taxon>
        <taxon>Metamonada</taxon>
        <taxon>Diplomonadida</taxon>
        <taxon>Hexamitidae</taxon>
        <taxon>Hexamitinae</taxon>
        <taxon>Hexamita</taxon>
    </lineage>
</organism>
<sequence>MVLNSRFQNVLFNRPAMNTQANLAFYMRFMLIFPAQPAVIFGKPEQPTSSTETKRKNDYNQRFLKYEGNLAGVMFYVSCIAILLIQEILRSIRIVEWPK</sequence>